<dbReference type="Proteomes" id="UP000763557">
    <property type="component" value="Unassembled WGS sequence"/>
</dbReference>
<proteinExistence type="predicted"/>
<dbReference type="EMBL" id="JAAATY010000002">
    <property type="protein sequence ID" value="NRN63944.1"/>
    <property type="molecule type" value="Genomic_DNA"/>
</dbReference>
<organism evidence="1 2">
    <name type="scientific">Kibdelosporangium persicum</name>
    <dbReference type="NCBI Taxonomy" id="2698649"/>
    <lineage>
        <taxon>Bacteria</taxon>
        <taxon>Bacillati</taxon>
        <taxon>Actinomycetota</taxon>
        <taxon>Actinomycetes</taxon>
        <taxon>Pseudonocardiales</taxon>
        <taxon>Pseudonocardiaceae</taxon>
        <taxon>Kibdelosporangium</taxon>
    </lineage>
</organism>
<evidence type="ECO:0000313" key="2">
    <source>
        <dbReference type="Proteomes" id="UP000763557"/>
    </source>
</evidence>
<sequence length="260" mass="26383">MDTARTERGARVRRVLSRAAVIVGGAAAAWLLSTATASAQSSEPDDAIKPVVDALTVAAPVDSSFAPQDAQQFKDFVDTVLPAPQAPSAELEEVGRRVRDTVGKVAAHLSLPAPRTESGETTPARLRILTPGDESPVVTPVAAIPQLVPVVTPGPERVAAHDVRRASVAESPRLAPSAGDPAPELPALPRLPMPMPLPAPAAPAGACSSCGTSGSNDDFGIAGAHAWPFPASGSATSQALRLISQHVSPAAGAQPGVTPD</sequence>
<evidence type="ECO:0000313" key="1">
    <source>
        <dbReference type="EMBL" id="NRN63944.1"/>
    </source>
</evidence>
<comment type="caution">
    <text evidence="1">The sequence shown here is derived from an EMBL/GenBank/DDBJ whole genome shotgun (WGS) entry which is preliminary data.</text>
</comment>
<gene>
    <name evidence="1" type="ORF">GC106_11460</name>
</gene>
<name>A0ABX2EYJ3_9PSEU</name>
<reference evidence="1 2" key="1">
    <citation type="submission" date="2020-01" db="EMBL/GenBank/DDBJ databases">
        <title>Kibdelosporangium persica a novel Actinomycetes from a hot desert in Iran.</title>
        <authorList>
            <person name="Safaei N."/>
            <person name="Zaburannyi N."/>
            <person name="Mueller R."/>
            <person name="Wink J."/>
        </authorList>
    </citation>
    <scope>NUCLEOTIDE SEQUENCE [LARGE SCALE GENOMIC DNA]</scope>
    <source>
        <strain evidence="1 2">4NS15</strain>
    </source>
</reference>
<protein>
    <submittedName>
        <fullName evidence="1">Uncharacterized protein</fullName>
    </submittedName>
</protein>
<keyword evidence="2" id="KW-1185">Reference proteome</keyword>
<accession>A0ABX2EYJ3</accession>